<dbReference type="EMBL" id="VBQZ03000058">
    <property type="protein sequence ID" value="MXQ89703.1"/>
    <property type="molecule type" value="Genomic_DNA"/>
</dbReference>
<evidence type="ECO:0000256" key="1">
    <source>
        <dbReference type="SAM" id="MobiDB-lite"/>
    </source>
</evidence>
<evidence type="ECO:0000313" key="2">
    <source>
        <dbReference type="EMBL" id="MXQ89703.1"/>
    </source>
</evidence>
<organism evidence="2 3">
    <name type="scientific">Bos mutus</name>
    <name type="common">wild yak</name>
    <dbReference type="NCBI Taxonomy" id="72004"/>
    <lineage>
        <taxon>Eukaryota</taxon>
        <taxon>Metazoa</taxon>
        <taxon>Chordata</taxon>
        <taxon>Craniata</taxon>
        <taxon>Vertebrata</taxon>
        <taxon>Euteleostomi</taxon>
        <taxon>Mammalia</taxon>
        <taxon>Eutheria</taxon>
        <taxon>Laurasiatheria</taxon>
        <taxon>Artiodactyla</taxon>
        <taxon>Ruminantia</taxon>
        <taxon>Pecora</taxon>
        <taxon>Bovidae</taxon>
        <taxon>Bovinae</taxon>
        <taxon>Bos</taxon>
    </lineage>
</organism>
<comment type="caution">
    <text evidence="2">The sequence shown here is derived from an EMBL/GenBank/DDBJ whole genome shotgun (WGS) entry which is preliminary data.</text>
</comment>
<name>A0A6B0RQP1_9CETA</name>
<protein>
    <submittedName>
        <fullName evidence="2">Uncharacterized protein</fullName>
    </submittedName>
</protein>
<feature type="region of interest" description="Disordered" evidence="1">
    <location>
        <begin position="13"/>
        <end position="35"/>
    </location>
</feature>
<evidence type="ECO:0000313" key="3">
    <source>
        <dbReference type="Proteomes" id="UP000322234"/>
    </source>
</evidence>
<proteinExistence type="predicted"/>
<gene>
    <name evidence="2" type="ORF">E5288_WYG011507</name>
</gene>
<dbReference type="AlphaFoldDB" id="A0A6B0RQP1"/>
<reference evidence="2" key="1">
    <citation type="submission" date="2019-10" db="EMBL/GenBank/DDBJ databases">
        <title>The sequence and de novo assembly of the wild yak genome.</title>
        <authorList>
            <person name="Liu Y."/>
        </authorList>
    </citation>
    <scope>NUCLEOTIDE SEQUENCE [LARGE SCALE GENOMIC DNA]</scope>
    <source>
        <strain evidence="2">WY2019</strain>
    </source>
</reference>
<accession>A0A6B0RQP1</accession>
<keyword evidence="3" id="KW-1185">Reference proteome</keyword>
<sequence length="97" mass="10833">MIPKGILVESTEQIGATTQSDCMDPKSTGKRHVSPEGELEGLSVLPRKHEFLNHGIKVIIPWNKVMGRLLVQEISDLKEVFGNSHFDLDQIDKPLKS</sequence>
<dbReference type="Proteomes" id="UP000322234">
    <property type="component" value="Unassembled WGS sequence"/>
</dbReference>